<dbReference type="RefSeq" id="WP_089074324.1">
    <property type="nucleotide sequence ID" value="NZ_CBCSAM010000004.1"/>
</dbReference>
<dbReference type="KEGG" id="pmai:CF386_10170"/>
<organism evidence="1 2">
    <name type="scientific">Paraphotobacterium marinum</name>
    <dbReference type="NCBI Taxonomy" id="1755811"/>
    <lineage>
        <taxon>Bacteria</taxon>
        <taxon>Pseudomonadati</taxon>
        <taxon>Pseudomonadota</taxon>
        <taxon>Gammaproteobacteria</taxon>
        <taxon>Vibrionales</taxon>
        <taxon>Vibrionaceae</taxon>
        <taxon>Paraphotobacterium</taxon>
    </lineage>
</organism>
<proteinExistence type="predicted"/>
<reference evidence="1 2" key="1">
    <citation type="journal article" date="2016" name="Int. J. Syst. Evol. Microbiol.">
        <title>Paraphotobacterium marinum gen. nov., sp. nov., a member of the family Vibrionaceae, isolated from surface seawater.</title>
        <authorList>
            <person name="Huang Z."/>
            <person name="Dong C."/>
            <person name="Shao Z."/>
        </authorList>
    </citation>
    <scope>NUCLEOTIDE SEQUENCE [LARGE SCALE GENOMIC DNA]</scope>
    <source>
        <strain evidence="1 2">NSCS20N07D</strain>
    </source>
</reference>
<sequence length="66" mass="7709">MKNLCFVGFGIIVIFCPFLMSISLESDDNFDESIQQKQFICQKDDKLMQDTLIHHNNDRLIVSELE</sequence>
<evidence type="ECO:0000313" key="2">
    <source>
        <dbReference type="Proteomes" id="UP000242175"/>
    </source>
</evidence>
<accession>A0A220VGQ6</accession>
<dbReference type="AlphaFoldDB" id="A0A220VGQ6"/>
<dbReference type="Proteomes" id="UP000242175">
    <property type="component" value="Chromosome small"/>
</dbReference>
<evidence type="ECO:0000313" key="1">
    <source>
        <dbReference type="EMBL" id="ASK79416.1"/>
    </source>
</evidence>
<keyword evidence="2" id="KW-1185">Reference proteome</keyword>
<gene>
    <name evidence="1" type="ORF">CF386_10170</name>
</gene>
<dbReference type="EMBL" id="CP022356">
    <property type="protein sequence ID" value="ASK79416.1"/>
    <property type="molecule type" value="Genomic_DNA"/>
</dbReference>
<protein>
    <submittedName>
        <fullName evidence="1">Uncharacterized protein</fullName>
    </submittedName>
</protein>
<name>A0A220VGQ6_9GAMM</name>